<dbReference type="AlphaFoldDB" id="A0A364YC99"/>
<evidence type="ECO:0000256" key="1">
    <source>
        <dbReference type="SAM" id="Phobius"/>
    </source>
</evidence>
<reference evidence="2 3" key="1">
    <citation type="submission" date="2018-06" db="EMBL/GenBank/DDBJ databases">
        <title>Chryseolinea flavus sp. nov., a member of the phylum Bacteroidetes isolated from soil.</title>
        <authorList>
            <person name="Li Y."/>
            <person name="Wang J."/>
        </authorList>
    </citation>
    <scope>NUCLEOTIDE SEQUENCE [LARGE SCALE GENOMIC DNA]</scope>
    <source>
        <strain evidence="2 3">SDU1-6</strain>
    </source>
</reference>
<feature type="transmembrane region" description="Helical" evidence="1">
    <location>
        <begin position="64"/>
        <end position="84"/>
    </location>
</feature>
<organism evidence="2 3">
    <name type="scientific">Pseudochryseolinea flava</name>
    <dbReference type="NCBI Taxonomy" id="2059302"/>
    <lineage>
        <taxon>Bacteria</taxon>
        <taxon>Pseudomonadati</taxon>
        <taxon>Bacteroidota</taxon>
        <taxon>Cytophagia</taxon>
        <taxon>Cytophagales</taxon>
        <taxon>Fulvivirgaceae</taxon>
        <taxon>Pseudochryseolinea</taxon>
    </lineage>
</organism>
<evidence type="ECO:0000313" key="3">
    <source>
        <dbReference type="Proteomes" id="UP000251889"/>
    </source>
</evidence>
<dbReference type="PROSITE" id="PS51257">
    <property type="entry name" value="PROKAR_LIPOPROTEIN"/>
    <property type="match status" value="1"/>
</dbReference>
<name>A0A364YC99_9BACT</name>
<sequence>MTKFFIALLSSAILIATGCLVGSAEAYWLVPSYFLETLLLLAFATGFLYIYLDRAAKDMFVQMYLLTITVKILAFGAYILIIVLSDQAHALGNVVFFMVAYSVFTALEIVFLYRKKTRS</sequence>
<feature type="transmembrane region" description="Helical" evidence="1">
    <location>
        <begin position="33"/>
        <end position="52"/>
    </location>
</feature>
<evidence type="ECO:0000313" key="2">
    <source>
        <dbReference type="EMBL" id="RAW03348.1"/>
    </source>
</evidence>
<feature type="transmembrane region" description="Helical" evidence="1">
    <location>
        <begin position="90"/>
        <end position="113"/>
    </location>
</feature>
<gene>
    <name evidence="2" type="ORF">DQQ10_04490</name>
</gene>
<dbReference type="EMBL" id="QMFY01000001">
    <property type="protein sequence ID" value="RAW03348.1"/>
    <property type="molecule type" value="Genomic_DNA"/>
</dbReference>
<protein>
    <submittedName>
        <fullName evidence="2">Uncharacterized protein</fullName>
    </submittedName>
</protein>
<dbReference type="RefSeq" id="WP_112745563.1">
    <property type="nucleotide sequence ID" value="NZ_QMFY01000001.1"/>
</dbReference>
<accession>A0A364YC99</accession>
<comment type="caution">
    <text evidence="2">The sequence shown here is derived from an EMBL/GenBank/DDBJ whole genome shotgun (WGS) entry which is preliminary data.</text>
</comment>
<dbReference type="Proteomes" id="UP000251889">
    <property type="component" value="Unassembled WGS sequence"/>
</dbReference>
<keyword evidence="1" id="KW-0812">Transmembrane</keyword>
<proteinExistence type="predicted"/>
<keyword evidence="3" id="KW-1185">Reference proteome</keyword>
<keyword evidence="1" id="KW-0472">Membrane</keyword>
<keyword evidence="1" id="KW-1133">Transmembrane helix</keyword>
<dbReference type="OrthoDB" id="9842567at2"/>